<dbReference type="PANTHER" id="PTHR21625:SF1">
    <property type="entry name" value="DYNEIN REGULATORY COMPLEX PROTEIN 1"/>
    <property type="match status" value="1"/>
</dbReference>
<feature type="compositionally biased region" description="Basic and acidic residues" evidence="1">
    <location>
        <begin position="161"/>
        <end position="176"/>
    </location>
</feature>
<feature type="compositionally biased region" description="Polar residues" evidence="1">
    <location>
        <begin position="24"/>
        <end position="42"/>
    </location>
</feature>
<name>A0A8J8SWV5_HALGN</name>
<dbReference type="AlphaFoldDB" id="A0A8J8SWV5"/>
<dbReference type="InterPro" id="IPR039750">
    <property type="entry name" value="DRC1/DRC2"/>
</dbReference>
<feature type="domain" description="Dynein regulatory complex protein 1 C-terminal" evidence="2">
    <location>
        <begin position="276"/>
        <end position="334"/>
    </location>
</feature>
<accession>A0A8J8SWV5</accession>
<evidence type="ECO:0000313" key="4">
    <source>
        <dbReference type="Proteomes" id="UP000785679"/>
    </source>
</evidence>
<comment type="caution">
    <text evidence="3">The sequence shown here is derived from an EMBL/GenBank/DDBJ whole genome shotgun (WGS) entry which is preliminary data.</text>
</comment>
<dbReference type="OrthoDB" id="1677536at2759"/>
<evidence type="ECO:0000256" key="1">
    <source>
        <dbReference type="SAM" id="MobiDB-lite"/>
    </source>
</evidence>
<gene>
    <name evidence="3" type="ORF">FGO68_gene4238</name>
</gene>
<dbReference type="Pfam" id="PF14775">
    <property type="entry name" value="NYD-SP28_assoc"/>
    <property type="match status" value="1"/>
</dbReference>
<dbReference type="GO" id="GO:0070286">
    <property type="term" value="P:axonemal dynein complex assembly"/>
    <property type="evidence" value="ECO:0007669"/>
    <property type="project" value="InterPro"/>
</dbReference>
<reference evidence="3" key="1">
    <citation type="submission" date="2019-06" db="EMBL/GenBank/DDBJ databases">
        <authorList>
            <person name="Zheng W."/>
        </authorList>
    </citation>
    <scope>NUCLEOTIDE SEQUENCE</scope>
    <source>
        <strain evidence="3">QDHG01</strain>
    </source>
</reference>
<dbReference type="EMBL" id="RRYP01018470">
    <property type="protein sequence ID" value="TNV73625.1"/>
    <property type="molecule type" value="Genomic_DNA"/>
</dbReference>
<proteinExistence type="predicted"/>
<dbReference type="GO" id="GO:0003352">
    <property type="term" value="P:regulation of cilium movement"/>
    <property type="evidence" value="ECO:0007669"/>
    <property type="project" value="TreeGrafter"/>
</dbReference>
<keyword evidence="4" id="KW-1185">Reference proteome</keyword>
<dbReference type="GO" id="GO:0005858">
    <property type="term" value="C:axonemal dynein complex"/>
    <property type="evidence" value="ECO:0007669"/>
    <property type="project" value="InterPro"/>
</dbReference>
<feature type="compositionally biased region" description="Basic and acidic residues" evidence="1">
    <location>
        <begin position="43"/>
        <end position="53"/>
    </location>
</feature>
<evidence type="ECO:0000313" key="3">
    <source>
        <dbReference type="EMBL" id="TNV73625.1"/>
    </source>
</evidence>
<sequence length="354" mass="39424">MQQLGIAWEPPTDPIFGFADKAGNPTQGGASQAGGNNTSIMDSSKHGMSKSEFEGDQSVVTGTQGAGGNLSAIQANYDYKVSIAKIKNVFKLLITECPFLIDDKAFSESEGKPQKEQFTIQIDSIRKSLGIDNMDDVELLVLTFYEFADFQRMEALNGGSSHHDGTTGEQHSDDHASNAGKGGVGAGAGKKAGNQPPPSHHQEERKVTEEYVPLGDDDPLIIDNDDIVGILKDFHRKREERANNAELLGNPRMKKRSNFETEEQKKERIKREERIFWEKMTTVLDEKKLATWKALDKALSKYYSLLVERQNLIEETGLLNQQNEELKTLLNQYLQAGVNHELHVPPTQVIRLDI</sequence>
<protein>
    <recommendedName>
        <fullName evidence="2">Dynein regulatory complex protein 1 C-terminal domain-containing protein</fullName>
    </recommendedName>
</protein>
<feature type="compositionally biased region" description="Gly residues" evidence="1">
    <location>
        <begin position="180"/>
        <end position="190"/>
    </location>
</feature>
<feature type="region of interest" description="Disordered" evidence="1">
    <location>
        <begin position="19"/>
        <end position="60"/>
    </location>
</feature>
<evidence type="ECO:0000259" key="2">
    <source>
        <dbReference type="Pfam" id="PF14775"/>
    </source>
</evidence>
<feature type="region of interest" description="Disordered" evidence="1">
    <location>
        <begin position="158"/>
        <end position="206"/>
    </location>
</feature>
<dbReference type="InterPro" id="IPR029440">
    <property type="entry name" value="DRC1_C"/>
</dbReference>
<organism evidence="3 4">
    <name type="scientific">Halteria grandinella</name>
    <dbReference type="NCBI Taxonomy" id="5974"/>
    <lineage>
        <taxon>Eukaryota</taxon>
        <taxon>Sar</taxon>
        <taxon>Alveolata</taxon>
        <taxon>Ciliophora</taxon>
        <taxon>Intramacronucleata</taxon>
        <taxon>Spirotrichea</taxon>
        <taxon>Stichotrichia</taxon>
        <taxon>Sporadotrichida</taxon>
        <taxon>Halteriidae</taxon>
        <taxon>Halteria</taxon>
    </lineage>
</organism>
<dbReference type="GO" id="GO:0060285">
    <property type="term" value="P:cilium-dependent cell motility"/>
    <property type="evidence" value="ECO:0007669"/>
    <property type="project" value="TreeGrafter"/>
</dbReference>
<dbReference type="PANTHER" id="PTHR21625">
    <property type="entry name" value="NYD-SP28 PROTEIN"/>
    <property type="match status" value="1"/>
</dbReference>
<dbReference type="Proteomes" id="UP000785679">
    <property type="component" value="Unassembled WGS sequence"/>
</dbReference>